<dbReference type="PANTHER" id="PTHR23020:SF41">
    <property type="entry name" value="AMINOGLYCOSIDE PHOSPHOTRANSFERASE DOMAIN-CONTAINING PROTEIN"/>
    <property type="match status" value="1"/>
</dbReference>
<dbReference type="Proteomes" id="UP000765845">
    <property type="component" value="Unassembled WGS sequence"/>
</dbReference>
<protein>
    <submittedName>
        <fullName evidence="2">Phosphotransferase</fullName>
    </submittedName>
</protein>
<evidence type="ECO:0000313" key="2">
    <source>
        <dbReference type="EMBL" id="NKI15966.1"/>
    </source>
</evidence>
<organism evidence="2 3">
    <name type="scientific">Spongiibacter thalassae</name>
    <dbReference type="NCBI Taxonomy" id="2721624"/>
    <lineage>
        <taxon>Bacteria</taxon>
        <taxon>Pseudomonadati</taxon>
        <taxon>Pseudomonadota</taxon>
        <taxon>Gammaproteobacteria</taxon>
        <taxon>Cellvibrionales</taxon>
        <taxon>Spongiibacteraceae</taxon>
        <taxon>Spongiibacter</taxon>
    </lineage>
</organism>
<accession>A0ABX1G9X6</accession>
<sequence length="354" mass="40154">MSRPDLPMPLNLKGLNAEWIGNALSIRFPGVTVTDSRIIDVIPGTTTKVRVAVKYNQAGLDMGLPGRLIVKGGFEAHSEAMSSAYVAENRFYALVQQHVDLRSPSCYYADSDPDSWQSIIIMEDLVARGVTFCHPLQTHSFQQVADRLRAMARYHGQSWNSPEFQPGGVLGNIDIPFTDSVMDYIDFYLSAEQWNRLLALPRGAAVPRAFHDREWLREKLLALKKYHEGQPRSILHGDTHLGNLYIDADGTPGFFDPQVRQGPWHYEVCYHLIAALDVCDRRRWDRPLLEVYLNALQQQGISTPDFDQAWDALRREVVWGLFIFLINEPTFQTEAVNTAYAVRYAMAGLDWGIV</sequence>
<name>A0ABX1G9X6_9GAMM</name>
<feature type="domain" description="Aminoglycoside phosphotransferase" evidence="1">
    <location>
        <begin position="141"/>
        <end position="301"/>
    </location>
</feature>
<dbReference type="EMBL" id="JAAWWK010000001">
    <property type="protein sequence ID" value="NKI15966.1"/>
    <property type="molecule type" value="Genomic_DNA"/>
</dbReference>
<dbReference type="InterPro" id="IPR011009">
    <property type="entry name" value="Kinase-like_dom_sf"/>
</dbReference>
<evidence type="ECO:0000313" key="3">
    <source>
        <dbReference type="Proteomes" id="UP000765845"/>
    </source>
</evidence>
<dbReference type="Pfam" id="PF01636">
    <property type="entry name" value="APH"/>
    <property type="match status" value="1"/>
</dbReference>
<keyword evidence="3" id="KW-1185">Reference proteome</keyword>
<reference evidence="2 3" key="1">
    <citation type="submission" date="2020-04" db="EMBL/GenBank/DDBJ databases">
        <authorList>
            <person name="Yoon J."/>
        </authorList>
    </citation>
    <scope>NUCLEOTIDE SEQUENCE [LARGE SCALE GENOMIC DNA]</scope>
    <source>
        <strain evidence="2 3">KMU-166</strain>
    </source>
</reference>
<proteinExistence type="predicted"/>
<gene>
    <name evidence="2" type="ORF">HCU74_00910</name>
</gene>
<dbReference type="PANTHER" id="PTHR23020">
    <property type="entry name" value="UNCHARACTERIZED NUCLEAR HORMONE RECEPTOR-RELATED"/>
    <property type="match status" value="1"/>
</dbReference>
<dbReference type="Gene3D" id="3.90.1200.10">
    <property type="match status" value="1"/>
</dbReference>
<comment type="caution">
    <text evidence="2">The sequence shown here is derived from an EMBL/GenBank/DDBJ whole genome shotgun (WGS) entry which is preliminary data.</text>
</comment>
<dbReference type="RefSeq" id="WP_168448515.1">
    <property type="nucleotide sequence ID" value="NZ_JAAWWK010000001.1"/>
</dbReference>
<dbReference type="SUPFAM" id="SSF56112">
    <property type="entry name" value="Protein kinase-like (PK-like)"/>
    <property type="match status" value="1"/>
</dbReference>
<dbReference type="InterPro" id="IPR002575">
    <property type="entry name" value="Aminoglycoside_PTrfase"/>
</dbReference>
<evidence type="ECO:0000259" key="1">
    <source>
        <dbReference type="Pfam" id="PF01636"/>
    </source>
</evidence>
<dbReference type="InterPro" id="IPR052961">
    <property type="entry name" value="Oxido-Kinase-like_Enzymes"/>
</dbReference>